<keyword evidence="7" id="KW-1185">Reference proteome</keyword>
<dbReference type="InterPro" id="IPR002563">
    <property type="entry name" value="Flavin_Rdtase-like_dom"/>
</dbReference>
<feature type="domain" description="Flavin reductase like" evidence="5">
    <location>
        <begin position="19"/>
        <end position="160"/>
    </location>
</feature>
<keyword evidence="2" id="KW-0285">Flavoprotein</keyword>
<dbReference type="SMART" id="SM00903">
    <property type="entry name" value="Flavin_Reduct"/>
    <property type="match status" value="1"/>
</dbReference>
<dbReference type="Gene3D" id="2.30.110.10">
    <property type="entry name" value="Electron Transport, Fmn-binding Protein, Chain A"/>
    <property type="match status" value="1"/>
</dbReference>
<dbReference type="GO" id="GO:0010181">
    <property type="term" value="F:FMN binding"/>
    <property type="evidence" value="ECO:0007669"/>
    <property type="project" value="InterPro"/>
</dbReference>
<gene>
    <name evidence="6" type="ORF">HARCEL1_06535</name>
</gene>
<keyword evidence="3" id="KW-0288">FMN</keyword>
<dbReference type="Pfam" id="PF01613">
    <property type="entry name" value="Flavin_Reduct"/>
    <property type="match status" value="1"/>
</dbReference>
<name>A0A2R4X0Q6_9EURY</name>
<reference evidence="6 7" key="1">
    <citation type="submission" date="2018-04" db="EMBL/GenBank/DDBJ databases">
        <title>Halococcoides cellulosivorans gen. nov., sp. nov., an extremely halophilic cellulose-utilizing haloarchaeon from hypersaline lakes.</title>
        <authorList>
            <person name="Sorokin D.Y."/>
            <person name="Toshchakov S.V."/>
            <person name="Samarov N.I."/>
            <person name="Korzhenkov A."/>
            <person name="Kublanov I.V."/>
        </authorList>
    </citation>
    <scope>NUCLEOTIDE SEQUENCE [LARGE SCALE GENOMIC DNA]</scope>
    <source>
        <strain evidence="6 7">HArcel1</strain>
    </source>
</reference>
<evidence type="ECO:0000256" key="4">
    <source>
        <dbReference type="ARBA" id="ARBA00038054"/>
    </source>
</evidence>
<accession>A0A2R4X0Q6</accession>
<dbReference type="PANTHER" id="PTHR33798:SF5">
    <property type="entry name" value="FLAVIN REDUCTASE LIKE DOMAIN-CONTAINING PROTEIN"/>
    <property type="match status" value="1"/>
</dbReference>
<dbReference type="Proteomes" id="UP000244727">
    <property type="component" value="Chromosome"/>
</dbReference>
<dbReference type="GeneID" id="36512148"/>
<evidence type="ECO:0000259" key="5">
    <source>
        <dbReference type="SMART" id="SM00903"/>
    </source>
</evidence>
<dbReference type="InterPro" id="IPR012349">
    <property type="entry name" value="Split_barrel_FMN-bd"/>
</dbReference>
<dbReference type="PANTHER" id="PTHR33798">
    <property type="entry name" value="FLAVOPROTEIN OXYGENASE"/>
    <property type="match status" value="1"/>
</dbReference>
<dbReference type="SUPFAM" id="SSF50475">
    <property type="entry name" value="FMN-binding split barrel"/>
    <property type="match status" value="1"/>
</dbReference>
<sequence length="194" mass="20739">MEWDAQDLDGFETFLTLGRVVTPRPIGWISTTGPAGDNVAPYSFVTPIAVDPPVIVFQAAPHRDGSQKDTARNVAATESFVYNLVTKELMEAMNDTARQVDDEFATAGIDPAESVAVEAPRVAQAPAAIECSLRETVDIEGTAVIFGAVERVAVEDSYVADGLPDAEAIADDVVGHVIDDVYATLDTFRKAQPE</sequence>
<comment type="similarity">
    <text evidence="4">Belongs to the flavoredoxin family.</text>
</comment>
<evidence type="ECO:0000256" key="2">
    <source>
        <dbReference type="ARBA" id="ARBA00022630"/>
    </source>
</evidence>
<evidence type="ECO:0000313" key="7">
    <source>
        <dbReference type="Proteomes" id="UP000244727"/>
    </source>
</evidence>
<evidence type="ECO:0000313" key="6">
    <source>
        <dbReference type="EMBL" id="AWB27382.1"/>
    </source>
</evidence>
<organism evidence="6 7">
    <name type="scientific">Halococcoides cellulosivorans</name>
    <dbReference type="NCBI Taxonomy" id="1679096"/>
    <lineage>
        <taxon>Archaea</taxon>
        <taxon>Methanobacteriati</taxon>
        <taxon>Methanobacteriota</taxon>
        <taxon>Stenosarchaea group</taxon>
        <taxon>Halobacteria</taxon>
        <taxon>Halobacteriales</taxon>
        <taxon>Haloarculaceae</taxon>
        <taxon>Halococcoides</taxon>
    </lineage>
</organism>
<comment type="cofactor">
    <cofactor evidence="1">
        <name>FMN</name>
        <dbReference type="ChEBI" id="CHEBI:58210"/>
    </cofactor>
</comment>
<dbReference type="RefSeq" id="WP_108381751.1">
    <property type="nucleotide sequence ID" value="NZ_CP028858.1"/>
</dbReference>
<evidence type="ECO:0000256" key="3">
    <source>
        <dbReference type="ARBA" id="ARBA00022643"/>
    </source>
</evidence>
<evidence type="ECO:0000256" key="1">
    <source>
        <dbReference type="ARBA" id="ARBA00001917"/>
    </source>
</evidence>
<dbReference type="AlphaFoldDB" id="A0A2R4X0Q6"/>
<protein>
    <submittedName>
        <fullName evidence="6">Flavin reductase</fullName>
    </submittedName>
</protein>
<dbReference type="EMBL" id="CP028858">
    <property type="protein sequence ID" value="AWB27382.1"/>
    <property type="molecule type" value="Genomic_DNA"/>
</dbReference>
<dbReference type="KEGG" id="harc:HARCEL1_06535"/>
<proteinExistence type="inferred from homology"/>